<feature type="compositionally biased region" description="Acidic residues" evidence="1">
    <location>
        <begin position="306"/>
        <end position="317"/>
    </location>
</feature>
<comment type="caution">
    <text evidence="2">The sequence shown here is derived from an EMBL/GenBank/DDBJ whole genome shotgun (WGS) entry which is preliminary data.</text>
</comment>
<dbReference type="Proteomes" id="UP001281761">
    <property type="component" value="Unassembled WGS sequence"/>
</dbReference>
<gene>
    <name evidence="2" type="ORF">BLNAU_3241</name>
</gene>
<name>A0ABQ9YDY8_9EUKA</name>
<accession>A0ABQ9YDY8</accession>
<evidence type="ECO:0000313" key="2">
    <source>
        <dbReference type="EMBL" id="KAK2961804.1"/>
    </source>
</evidence>
<protein>
    <submittedName>
        <fullName evidence="2">Uncharacterized protein</fullName>
    </submittedName>
</protein>
<evidence type="ECO:0000256" key="1">
    <source>
        <dbReference type="SAM" id="MobiDB-lite"/>
    </source>
</evidence>
<reference evidence="2 3" key="1">
    <citation type="journal article" date="2022" name="bioRxiv">
        <title>Genomics of Preaxostyla Flagellates Illuminates Evolutionary Transitions and the Path Towards Mitochondrial Loss.</title>
        <authorList>
            <person name="Novak L.V.F."/>
            <person name="Treitli S.C."/>
            <person name="Pyrih J."/>
            <person name="Halakuc P."/>
            <person name="Pipaliya S.V."/>
            <person name="Vacek V."/>
            <person name="Brzon O."/>
            <person name="Soukal P."/>
            <person name="Eme L."/>
            <person name="Dacks J.B."/>
            <person name="Karnkowska A."/>
            <person name="Elias M."/>
            <person name="Hampl V."/>
        </authorList>
    </citation>
    <scope>NUCLEOTIDE SEQUENCE [LARGE SCALE GENOMIC DNA]</scope>
    <source>
        <strain evidence="2">NAU3</strain>
        <tissue evidence="2">Gut</tissue>
    </source>
</reference>
<keyword evidence="3" id="KW-1185">Reference proteome</keyword>
<proteinExistence type="predicted"/>
<organism evidence="2 3">
    <name type="scientific">Blattamonas nauphoetae</name>
    <dbReference type="NCBI Taxonomy" id="2049346"/>
    <lineage>
        <taxon>Eukaryota</taxon>
        <taxon>Metamonada</taxon>
        <taxon>Preaxostyla</taxon>
        <taxon>Oxymonadida</taxon>
        <taxon>Blattamonas</taxon>
    </lineage>
</organism>
<sequence length="519" mass="58857">MDHCCVSFRGSIPDIAVRQEDGVLRRIGLKITDREYDTLKSPDGNYRDFVYYHVCGVDGKSTKNTKKYRQYLNVNAAGIICSYAKKNPKGDAAKHICAEGNPNAANKCTYPGLEDKVVDSRIDLITGTRLPRHEEILIELGQKNPYVQVPKLIHSFSRQRASALMNEKGAIIEDMDSHPEWIDPTRTCEDCVFNRLIQTDSAMLRALAFSFTPFGQHVMTGDLLDRMKDISSFHTSLPISFNPLPTPSELALGDNHTLADIPTLLSMSTIRTEGRRQAAVDQETQFHHTLLELGPDVSEYFETGEAENEDWGLEDEYTPSKPEKRQKSTVLQAGHKEIQKATIQVIRSELEHARRYVNTPPVNILEDEDVTTEVGSCIRKVKRQSSSVFYSQTDILEMEHELERQMEAISEENSEADESTDCGVYQTCRSVLGETQWRDLLSVQLGLTLRQSIPGLDVESIRKVQVTYLTWLNHELSLSYEFLYETDPYSYWKYNRLSSNIIFKTLSTVAVCMLSTAAM</sequence>
<evidence type="ECO:0000313" key="3">
    <source>
        <dbReference type="Proteomes" id="UP001281761"/>
    </source>
</evidence>
<feature type="region of interest" description="Disordered" evidence="1">
    <location>
        <begin position="306"/>
        <end position="331"/>
    </location>
</feature>
<dbReference type="EMBL" id="JARBJD010000014">
    <property type="protein sequence ID" value="KAK2961804.1"/>
    <property type="molecule type" value="Genomic_DNA"/>
</dbReference>